<name>A0A6C8G891_SALIN</name>
<dbReference type="AlphaFoldDB" id="A0A6C8G891"/>
<reference evidence="1 2" key="1">
    <citation type="submission" date="2011-09" db="EMBL/GenBank/DDBJ databases">
        <authorList>
            <person name="McClelland M."/>
            <person name="Clifton S."/>
            <person name="Porwollik S."/>
            <person name="Cheng P."/>
            <person name="Wollam A."/>
            <person name="Wang C."/>
            <person name="Pepin K."/>
            <person name="Bhonagiri V."/>
            <person name="Fulton R."/>
            <person name="Fulton L.F."/>
            <person name="Delehaunty K."/>
            <person name="Fronick C."/>
            <person name="O'Laughlin M."/>
            <person name="Godfrey J."/>
            <person name="Waligorski J."/>
            <person name="Appelbaum E."/>
            <person name="Farmer C."/>
            <person name="Strong C."/>
            <person name="Tomlinson C."/>
            <person name="Hou S."/>
            <person name="Minx P."/>
            <person name="Warren W."/>
            <person name="Wilson R.K."/>
        </authorList>
    </citation>
    <scope>NUCLEOTIDE SEQUENCE [LARGE SCALE GENOMIC DNA]</scope>
    <source>
        <strain evidence="2">SARB 27</strain>
    </source>
</reference>
<accession>A0A6C8G891</accession>
<organism evidence="1 2">
    <name type="scientific">Salmonella enterica subsp. enterica serovar Infantis str. SARB27</name>
    <dbReference type="NCBI Taxonomy" id="596155"/>
    <lineage>
        <taxon>Bacteria</taxon>
        <taxon>Pseudomonadati</taxon>
        <taxon>Pseudomonadota</taxon>
        <taxon>Gammaproteobacteria</taxon>
        <taxon>Enterobacterales</taxon>
        <taxon>Enterobacteriaceae</taxon>
        <taxon>Salmonella</taxon>
    </lineage>
</organism>
<dbReference type="EMBL" id="AFYI01000002">
    <property type="protein sequence ID" value="EHB42244.1"/>
    <property type="molecule type" value="Genomic_DNA"/>
</dbReference>
<evidence type="ECO:0000313" key="1">
    <source>
        <dbReference type="EMBL" id="EHB42244.1"/>
    </source>
</evidence>
<sequence>MINKILDGTTMQLPEQDEFFDFLAANDDEQASLRRKFFLVET</sequence>
<dbReference type="Proteomes" id="UP000004564">
    <property type="component" value="Chromosome"/>
</dbReference>
<protein>
    <submittedName>
        <fullName evidence="1">Uncharacterized protein</fullName>
    </submittedName>
</protein>
<evidence type="ECO:0000313" key="2">
    <source>
        <dbReference type="Proteomes" id="UP000004564"/>
    </source>
</evidence>
<gene>
    <name evidence="1" type="ORF">SEENIN0B_02119</name>
</gene>
<comment type="caution">
    <text evidence="1">The sequence shown here is derived from an EMBL/GenBank/DDBJ whole genome shotgun (WGS) entry which is preliminary data.</text>
</comment>
<proteinExistence type="predicted"/>